<accession>A0A2M9HJX1</accession>
<dbReference type="Pfam" id="PF00295">
    <property type="entry name" value="Glyco_hydro_28"/>
    <property type="match status" value="1"/>
</dbReference>
<keyword evidence="2 4" id="KW-0378">Hydrolase</keyword>
<protein>
    <submittedName>
        <fullName evidence="5">Polygalacturonase</fullName>
    </submittedName>
</protein>
<dbReference type="OrthoDB" id="3196343at2"/>
<evidence type="ECO:0000313" key="6">
    <source>
        <dbReference type="Proteomes" id="UP000229239"/>
    </source>
</evidence>
<reference evidence="6" key="1">
    <citation type="submission" date="2017-10" db="EMBL/GenBank/DDBJ databases">
        <title>Draft genome sequences of strains TRE 1, TRE 9, TRE H and TRI 7, isolated from tamarins, belonging to four potential novel Bifidobacterium species.</title>
        <authorList>
            <person name="Mattarelli P."/>
            <person name="Modesto M."/>
            <person name="Puglisi E."/>
            <person name="Morelli L."/>
            <person name="Bonetti A."/>
            <person name="Spezio C."/>
            <person name="Sandri C."/>
        </authorList>
    </citation>
    <scope>NUCLEOTIDE SEQUENCE [LARGE SCALE GENOMIC DNA]</scope>
    <source>
        <strain evidence="6">TREH</strain>
    </source>
</reference>
<dbReference type="RefSeq" id="WP_100493879.1">
    <property type="nucleotide sequence ID" value="NZ_PEBJ01000002.1"/>
</dbReference>
<evidence type="ECO:0000256" key="4">
    <source>
        <dbReference type="RuleBase" id="RU361169"/>
    </source>
</evidence>
<evidence type="ECO:0000256" key="3">
    <source>
        <dbReference type="ARBA" id="ARBA00023295"/>
    </source>
</evidence>
<dbReference type="SUPFAM" id="SSF51126">
    <property type="entry name" value="Pectin lyase-like"/>
    <property type="match status" value="1"/>
</dbReference>
<dbReference type="EMBL" id="PEBJ01000002">
    <property type="protein sequence ID" value="PJM77113.1"/>
    <property type="molecule type" value="Genomic_DNA"/>
</dbReference>
<comment type="caution">
    <text evidence="5">The sequence shown here is derived from an EMBL/GenBank/DDBJ whole genome shotgun (WGS) entry which is preliminary data.</text>
</comment>
<dbReference type="PANTHER" id="PTHR31339">
    <property type="entry name" value="PECTIN LYASE-RELATED"/>
    <property type="match status" value="1"/>
</dbReference>
<keyword evidence="3 4" id="KW-0326">Glycosidase</keyword>
<dbReference type="InterPro" id="IPR051801">
    <property type="entry name" value="GH28_Enzymes"/>
</dbReference>
<gene>
    <name evidence="5" type="ORF">CSQ86_04205</name>
</gene>
<dbReference type="InterPro" id="IPR012334">
    <property type="entry name" value="Pectin_lyas_fold"/>
</dbReference>
<evidence type="ECO:0000313" key="5">
    <source>
        <dbReference type="EMBL" id="PJM77113.1"/>
    </source>
</evidence>
<dbReference type="Proteomes" id="UP000229239">
    <property type="component" value="Unassembled WGS sequence"/>
</dbReference>
<dbReference type="Gene3D" id="2.160.20.10">
    <property type="entry name" value="Single-stranded right-handed beta-helix, Pectin lyase-like"/>
    <property type="match status" value="1"/>
</dbReference>
<evidence type="ECO:0000256" key="2">
    <source>
        <dbReference type="ARBA" id="ARBA00022801"/>
    </source>
</evidence>
<dbReference type="CDD" id="cd00063">
    <property type="entry name" value="FN3"/>
    <property type="match status" value="1"/>
</dbReference>
<name>A0A2M9HJX1_9BIFI</name>
<proteinExistence type="inferred from homology"/>
<dbReference type="PANTHER" id="PTHR31339:SF9">
    <property type="entry name" value="PLASMIN AND FIBRONECTIN-BINDING PROTEIN A"/>
    <property type="match status" value="1"/>
</dbReference>
<comment type="similarity">
    <text evidence="1 4">Belongs to the glycosyl hydrolase 28 family.</text>
</comment>
<dbReference type="InterPro" id="IPR003961">
    <property type="entry name" value="FN3_dom"/>
</dbReference>
<evidence type="ECO:0000256" key="1">
    <source>
        <dbReference type="ARBA" id="ARBA00008834"/>
    </source>
</evidence>
<keyword evidence="6" id="KW-1185">Reference proteome</keyword>
<dbReference type="AlphaFoldDB" id="A0A2M9HJX1"/>
<dbReference type="GO" id="GO:0005975">
    <property type="term" value="P:carbohydrate metabolic process"/>
    <property type="evidence" value="ECO:0007669"/>
    <property type="project" value="InterPro"/>
</dbReference>
<dbReference type="InterPro" id="IPR000743">
    <property type="entry name" value="Glyco_hydro_28"/>
</dbReference>
<dbReference type="InterPro" id="IPR011050">
    <property type="entry name" value="Pectin_lyase_fold/virulence"/>
</dbReference>
<dbReference type="GO" id="GO:0004650">
    <property type="term" value="F:polygalacturonase activity"/>
    <property type="evidence" value="ECO:0007669"/>
    <property type="project" value="InterPro"/>
</dbReference>
<sequence length="517" mass="56871">MTINTHEFDHDVLVTDTTLTIWWLLPDDATPVRRFRVSLDGGKPVELTLTHYTFEDLEPSSTHTVEVDYDADGSGEFVPLLTEHAATAPVKKRLDVSLPPYNAVGDGATLNTDAIQRALDDCDADHQVVIPKGVFLSGALRLHSNTELVIEHGGVLQGSSKPADYEPRIWSRFEGIEGERYSSLLNIGELDHSSSFNCENIVIRGHGSILGGGVELMQSTIDQEMERLKDKLIALGDRIAEFEKPTTLAGRVRGRLINVSNGRNIVISGLTVGMGPAWNLHFVYSDHVTVSDCTFVSRAVWNGDGCDPDSSTNVAVFGCAFETGDDMVAIKSGRNPEGNVINRPTEHVRIFDCNSLFGWGIAIGSEMSGGVSDVEVWDCDMSRTAYGLEVKATKKRGGYVRDVRMRQCKTSRIMIHSVGYNDDGEGSDVPPVFENMEFRDVRLIDRFDPSTVSGGSIGDIDCDIDVQGFDVPGYEVRDVAFHNIGFTIAPDRKTSDEDHMSIRLRHTRNVVFDGIES</sequence>
<organism evidence="5 6">
    <name type="scientific">Bifidobacterium felsineum</name>
    <dbReference type="NCBI Taxonomy" id="2045440"/>
    <lineage>
        <taxon>Bacteria</taxon>
        <taxon>Bacillati</taxon>
        <taxon>Actinomycetota</taxon>
        <taxon>Actinomycetes</taxon>
        <taxon>Bifidobacteriales</taxon>
        <taxon>Bifidobacteriaceae</taxon>
        <taxon>Bifidobacterium</taxon>
    </lineage>
</organism>